<dbReference type="EMBL" id="BTFZ01000006">
    <property type="protein sequence ID" value="GMM35321.1"/>
    <property type="molecule type" value="Genomic_DNA"/>
</dbReference>
<dbReference type="InterPro" id="IPR044926">
    <property type="entry name" value="RGS_subdomain_2"/>
</dbReference>
<feature type="region of interest" description="Disordered" evidence="1">
    <location>
        <begin position="284"/>
        <end position="309"/>
    </location>
</feature>
<name>A0AAV5QKV8_9ASCO</name>
<evidence type="ECO:0000313" key="3">
    <source>
        <dbReference type="Proteomes" id="UP001360560"/>
    </source>
</evidence>
<feature type="region of interest" description="Disordered" evidence="1">
    <location>
        <begin position="178"/>
        <end position="197"/>
    </location>
</feature>
<dbReference type="SUPFAM" id="SSF48097">
    <property type="entry name" value="Regulator of G-protein signaling, RGS"/>
    <property type="match status" value="1"/>
</dbReference>
<comment type="caution">
    <text evidence="2">The sequence shown here is derived from an EMBL/GenBank/DDBJ whole genome shotgun (WGS) entry which is preliminary data.</text>
</comment>
<keyword evidence="3" id="KW-1185">Reference proteome</keyword>
<evidence type="ECO:0000256" key="1">
    <source>
        <dbReference type="SAM" id="MobiDB-lite"/>
    </source>
</evidence>
<proteinExistence type="predicted"/>
<dbReference type="GeneID" id="90073300"/>
<feature type="compositionally biased region" description="Polar residues" evidence="1">
    <location>
        <begin position="181"/>
        <end position="196"/>
    </location>
</feature>
<dbReference type="InterPro" id="IPR036305">
    <property type="entry name" value="RGS_sf"/>
</dbReference>
<dbReference type="RefSeq" id="XP_064852321.1">
    <property type="nucleotide sequence ID" value="XM_064996249.1"/>
</dbReference>
<feature type="region of interest" description="Disordered" evidence="1">
    <location>
        <begin position="230"/>
        <end position="251"/>
    </location>
</feature>
<accession>A0AAV5QKV8</accession>
<gene>
    <name evidence="2" type="ORF">DASC09_026460</name>
</gene>
<sequence length="320" mass="35913">MQNSVPSRIPNLDTILRAQSLAPYSLHEFQVFLKKSRCFENYEFIQELDSLHQLPNISAKKIEWLRILRCYVEVFSEFEINLNGELRSKLLGNFDFFNNDYSQPEDLGRLDLPEKSVLNEARNEAYCLLHDAYLQFLKSVANREDNSVFIDKFNIYNHLEESGSMPISSGNYCFSTPPPTSGSCHNKPPSSNSRGTSMDEIPGLDVFLNSSRVSSPVYLQSSITSTATTNTANSSLPSVCESPTKHSSPCTPNTVVNSPIVIPRKLSCSNNTRGEKVKSMISQKPRWSAGLSKDVSNGPKIDSGRRDSGWKRVGRKLKLF</sequence>
<protein>
    <recommendedName>
        <fullName evidence="4">RGS domain-containing protein</fullName>
    </recommendedName>
</protein>
<dbReference type="Proteomes" id="UP001360560">
    <property type="component" value="Unassembled WGS sequence"/>
</dbReference>
<evidence type="ECO:0008006" key="4">
    <source>
        <dbReference type="Google" id="ProtNLM"/>
    </source>
</evidence>
<reference evidence="2 3" key="1">
    <citation type="journal article" date="2023" name="Elife">
        <title>Identification of key yeast species and microbe-microbe interactions impacting larval growth of Drosophila in the wild.</title>
        <authorList>
            <person name="Mure A."/>
            <person name="Sugiura Y."/>
            <person name="Maeda R."/>
            <person name="Honda K."/>
            <person name="Sakurai N."/>
            <person name="Takahashi Y."/>
            <person name="Watada M."/>
            <person name="Katoh T."/>
            <person name="Gotoh A."/>
            <person name="Gotoh Y."/>
            <person name="Taniguchi I."/>
            <person name="Nakamura K."/>
            <person name="Hayashi T."/>
            <person name="Katayama T."/>
            <person name="Uemura T."/>
            <person name="Hattori Y."/>
        </authorList>
    </citation>
    <scope>NUCLEOTIDE SEQUENCE [LARGE SCALE GENOMIC DNA]</scope>
    <source>
        <strain evidence="2 3">SC-9</strain>
    </source>
</reference>
<organism evidence="2 3">
    <name type="scientific">Saccharomycopsis crataegensis</name>
    <dbReference type="NCBI Taxonomy" id="43959"/>
    <lineage>
        <taxon>Eukaryota</taxon>
        <taxon>Fungi</taxon>
        <taxon>Dikarya</taxon>
        <taxon>Ascomycota</taxon>
        <taxon>Saccharomycotina</taxon>
        <taxon>Saccharomycetes</taxon>
        <taxon>Saccharomycopsidaceae</taxon>
        <taxon>Saccharomycopsis</taxon>
    </lineage>
</organism>
<dbReference type="AlphaFoldDB" id="A0AAV5QKV8"/>
<dbReference type="Gene3D" id="1.10.167.10">
    <property type="entry name" value="Regulator of G-protein Signalling 4, domain 2"/>
    <property type="match status" value="1"/>
</dbReference>
<evidence type="ECO:0000313" key="2">
    <source>
        <dbReference type="EMBL" id="GMM35321.1"/>
    </source>
</evidence>